<evidence type="ECO:0000313" key="11">
    <source>
        <dbReference type="EMBL" id="WFD21664.1"/>
    </source>
</evidence>
<evidence type="ECO:0000256" key="6">
    <source>
        <dbReference type="ARBA" id="ARBA00023040"/>
    </source>
</evidence>
<dbReference type="GO" id="GO:0000750">
    <property type="term" value="P:pheromone-dependent signal transduction involved in conjugation with cellular fusion"/>
    <property type="evidence" value="ECO:0007669"/>
    <property type="project" value="TreeGrafter"/>
</dbReference>
<keyword evidence="6" id="KW-0297">G-protein coupled receptor</keyword>
<evidence type="ECO:0000256" key="1">
    <source>
        <dbReference type="ARBA" id="ARBA00004141"/>
    </source>
</evidence>
<dbReference type="CDD" id="cd14966">
    <property type="entry name" value="7tmD_STE3"/>
    <property type="match status" value="1"/>
</dbReference>
<keyword evidence="12" id="KW-1185">Reference proteome</keyword>
<evidence type="ECO:0000256" key="3">
    <source>
        <dbReference type="ARBA" id="ARBA00022507"/>
    </source>
</evidence>
<dbReference type="AlphaFoldDB" id="A0AAF0EAW1"/>
<dbReference type="GO" id="GO:0005886">
    <property type="term" value="C:plasma membrane"/>
    <property type="evidence" value="ECO:0007669"/>
    <property type="project" value="TreeGrafter"/>
</dbReference>
<comment type="similarity">
    <text evidence="2">Belongs to the G-protein coupled receptor 4 family.</text>
</comment>
<feature type="transmembrane region" description="Helical" evidence="10">
    <location>
        <begin position="203"/>
        <end position="227"/>
    </location>
</feature>
<keyword evidence="4 10" id="KW-0812">Transmembrane</keyword>
<dbReference type="Pfam" id="PF02076">
    <property type="entry name" value="STE3"/>
    <property type="match status" value="1"/>
</dbReference>
<feature type="transmembrane region" description="Helical" evidence="10">
    <location>
        <begin position="109"/>
        <end position="127"/>
    </location>
</feature>
<dbReference type="InterPro" id="IPR001546">
    <property type="entry name" value="GPCR_Pheromne_A_rcpt"/>
</dbReference>
<dbReference type="EMBL" id="CP119900">
    <property type="protein sequence ID" value="WFD21664.1"/>
    <property type="molecule type" value="Genomic_DNA"/>
</dbReference>
<dbReference type="Proteomes" id="UP001214415">
    <property type="component" value="Chromosome 1"/>
</dbReference>
<evidence type="ECO:0000256" key="9">
    <source>
        <dbReference type="ARBA" id="ARBA00023224"/>
    </source>
</evidence>
<sequence>MSGFVTPVFAVVAVIASLLPVPSHWRARNIVILGLSFWLVIGNVNVFVNRVIWMSNAKNSAPIWCDLSVKLMSMTSFSLPCSSLLISSKLYDIASLKYSKKTLEEKQRLIMVELFCVTVLPVIYSILTLVSQGHRFNVVYGQGCEPAVYFSSVSIVIDYGIPMLTCIASLFYSSLSLKHFFAHKKDFESILSKSGSGISTKKFLRMISFALIDLWITFPILLAEFALEVSYVKVLPYTSWNLVHRRFSDVWIYPRVAILNSQFKHFVIMTSFAVWCQCLMGVVFFLMFGLSSDLRSDYAKIFEIFKKMLLFKKGKEAQESNRGFGASIDHVVDDTLVGPRDSIAQADGASDRLSNIDLEAADQKSSNSFTSIPPFEEIKIV</sequence>
<evidence type="ECO:0000256" key="7">
    <source>
        <dbReference type="ARBA" id="ARBA00023136"/>
    </source>
</evidence>
<reference evidence="11" key="1">
    <citation type="submission" date="2023-03" db="EMBL/GenBank/DDBJ databases">
        <title>Mating type loci evolution in Malassezia.</title>
        <authorList>
            <person name="Coelho M.A."/>
        </authorList>
    </citation>
    <scope>NUCLEOTIDE SEQUENCE</scope>
    <source>
        <strain evidence="11">CBS 12830</strain>
    </source>
</reference>
<feature type="transmembrane region" description="Helical" evidence="10">
    <location>
        <begin position="147"/>
        <end position="175"/>
    </location>
</feature>
<gene>
    <name evidence="11" type="primary">STE3</name>
    <name evidence="11" type="ORF">MEQU1_000319</name>
</gene>
<accession>A0AAF0EAW1</accession>
<organism evidence="11 12">
    <name type="scientific">Malassezia equina</name>
    <dbReference type="NCBI Taxonomy" id="1381935"/>
    <lineage>
        <taxon>Eukaryota</taxon>
        <taxon>Fungi</taxon>
        <taxon>Dikarya</taxon>
        <taxon>Basidiomycota</taxon>
        <taxon>Ustilaginomycotina</taxon>
        <taxon>Malasseziomycetes</taxon>
        <taxon>Malasseziales</taxon>
        <taxon>Malasseziaceae</taxon>
        <taxon>Malassezia</taxon>
    </lineage>
</organism>
<dbReference type="PANTHER" id="PTHR28097:SF1">
    <property type="entry name" value="PHEROMONE A FACTOR RECEPTOR"/>
    <property type="match status" value="1"/>
</dbReference>
<keyword evidence="9" id="KW-0807">Transducer</keyword>
<feature type="transmembrane region" description="Helical" evidence="10">
    <location>
        <begin position="30"/>
        <end position="48"/>
    </location>
</feature>
<name>A0AAF0EAW1_9BASI</name>
<keyword evidence="8 11" id="KW-0675">Receptor</keyword>
<keyword evidence="3" id="KW-0589">Pheromone response</keyword>
<dbReference type="PANTHER" id="PTHR28097">
    <property type="entry name" value="PHEROMONE A FACTOR RECEPTOR"/>
    <property type="match status" value="1"/>
</dbReference>
<evidence type="ECO:0000256" key="5">
    <source>
        <dbReference type="ARBA" id="ARBA00022989"/>
    </source>
</evidence>
<dbReference type="InterPro" id="IPR001499">
    <property type="entry name" value="GPCR_STE3"/>
</dbReference>
<dbReference type="GO" id="GO:0004933">
    <property type="term" value="F:mating-type a-factor pheromone receptor activity"/>
    <property type="evidence" value="ECO:0007669"/>
    <property type="project" value="InterPro"/>
</dbReference>
<evidence type="ECO:0000256" key="4">
    <source>
        <dbReference type="ARBA" id="ARBA00022692"/>
    </source>
</evidence>
<evidence type="ECO:0000256" key="8">
    <source>
        <dbReference type="ARBA" id="ARBA00023170"/>
    </source>
</evidence>
<proteinExistence type="inferred from homology"/>
<protein>
    <submittedName>
        <fullName evidence="11">A-factor receptor</fullName>
    </submittedName>
</protein>
<dbReference type="PRINTS" id="PR00899">
    <property type="entry name" value="GPCRSTE3"/>
</dbReference>
<dbReference type="PRINTS" id="PR00900">
    <property type="entry name" value="PHEROMONEAR"/>
</dbReference>
<evidence type="ECO:0000313" key="12">
    <source>
        <dbReference type="Proteomes" id="UP001214415"/>
    </source>
</evidence>
<comment type="subcellular location">
    <subcellularLocation>
        <location evidence="1">Membrane</location>
        <topology evidence="1">Multi-pass membrane protein</topology>
    </subcellularLocation>
</comment>
<evidence type="ECO:0000256" key="2">
    <source>
        <dbReference type="ARBA" id="ARBA00011085"/>
    </source>
</evidence>
<feature type="transmembrane region" description="Helical" evidence="10">
    <location>
        <begin position="266"/>
        <end position="290"/>
    </location>
</feature>
<keyword evidence="7 10" id="KW-0472">Membrane</keyword>
<keyword evidence="5 10" id="KW-1133">Transmembrane helix</keyword>
<evidence type="ECO:0000256" key="10">
    <source>
        <dbReference type="SAM" id="Phobius"/>
    </source>
</evidence>